<reference evidence="3" key="1">
    <citation type="submission" date="2022-12" db="EMBL/GenBank/DDBJ databases">
        <title>Draft genome assemblies for two species of Escallonia (Escalloniales).</title>
        <authorList>
            <person name="Chanderbali A."/>
            <person name="Dervinis C."/>
            <person name="Anghel I."/>
            <person name="Soltis D."/>
            <person name="Soltis P."/>
            <person name="Zapata F."/>
        </authorList>
    </citation>
    <scope>NUCLEOTIDE SEQUENCE</scope>
    <source>
        <strain evidence="3">UCBG64.0493</strain>
        <tissue evidence="3">Leaf</tissue>
    </source>
</reference>
<feature type="domain" description="Amine oxidase" evidence="2">
    <location>
        <begin position="23"/>
        <end position="96"/>
    </location>
</feature>
<keyword evidence="1" id="KW-0472">Membrane</keyword>
<gene>
    <name evidence="3" type="ORF">RJ639_033065</name>
</gene>
<dbReference type="PRINTS" id="PR00419">
    <property type="entry name" value="ADXRDTASE"/>
</dbReference>
<dbReference type="InterPro" id="IPR050464">
    <property type="entry name" value="Zeta_carotene_desat/Oxidored"/>
</dbReference>
<feature type="transmembrane region" description="Helical" evidence="1">
    <location>
        <begin position="107"/>
        <end position="126"/>
    </location>
</feature>
<dbReference type="EMBL" id="JAVXUP010000233">
    <property type="protein sequence ID" value="KAK3033461.1"/>
    <property type="molecule type" value="Genomic_DNA"/>
</dbReference>
<dbReference type="Proteomes" id="UP001188597">
    <property type="component" value="Unassembled WGS sequence"/>
</dbReference>
<name>A0AA88WT18_9ASTE</name>
<dbReference type="Pfam" id="PF01593">
    <property type="entry name" value="Amino_oxidase"/>
    <property type="match status" value="2"/>
</dbReference>
<evidence type="ECO:0000259" key="2">
    <source>
        <dbReference type="Pfam" id="PF01593"/>
    </source>
</evidence>
<keyword evidence="1" id="KW-1133">Transmembrane helix</keyword>
<dbReference type="GO" id="GO:0016491">
    <property type="term" value="F:oxidoreductase activity"/>
    <property type="evidence" value="ECO:0007669"/>
    <property type="project" value="InterPro"/>
</dbReference>
<dbReference type="GO" id="GO:0009534">
    <property type="term" value="C:chloroplast thylakoid"/>
    <property type="evidence" value="ECO:0007669"/>
    <property type="project" value="TreeGrafter"/>
</dbReference>
<dbReference type="SUPFAM" id="SSF54373">
    <property type="entry name" value="FAD-linked reductases, C-terminal domain"/>
    <property type="match status" value="1"/>
</dbReference>
<organism evidence="3 4">
    <name type="scientific">Escallonia herrerae</name>
    <dbReference type="NCBI Taxonomy" id="1293975"/>
    <lineage>
        <taxon>Eukaryota</taxon>
        <taxon>Viridiplantae</taxon>
        <taxon>Streptophyta</taxon>
        <taxon>Embryophyta</taxon>
        <taxon>Tracheophyta</taxon>
        <taxon>Spermatophyta</taxon>
        <taxon>Magnoliopsida</taxon>
        <taxon>eudicotyledons</taxon>
        <taxon>Gunneridae</taxon>
        <taxon>Pentapetalae</taxon>
        <taxon>asterids</taxon>
        <taxon>campanulids</taxon>
        <taxon>Escalloniales</taxon>
        <taxon>Escalloniaceae</taxon>
        <taxon>Escallonia</taxon>
    </lineage>
</organism>
<keyword evidence="1" id="KW-0812">Transmembrane</keyword>
<keyword evidence="4" id="KW-1185">Reference proteome</keyword>
<feature type="domain" description="Amine oxidase" evidence="2">
    <location>
        <begin position="190"/>
        <end position="266"/>
    </location>
</feature>
<dbReference type="InterPro" id="IPR036188">
    <property type="entry name" value="FAD/NAD-bd_sf"/>
</dbReference>
<evidence type="ECO:0000256" key="1">
    <source>
        <dbReference type="SAM" id="Phobius"/>
    </source>
</evidence>
<dbReference type="AlphaFoldDB" id="A0AA88WT18"/>
<protein>
    <recommendedName>
        <fullName evidence="2">Amine oxidase domain-containing protein</fullName>
    </recommendedName>
</protein>
<dbReference type="Gene3D" id="3.50.50.60">
    <property type="entry name" value="FAD/NAD(P)-binding domain"/>
    <property type="match status" value="1"/>
</dbReference>
<comment type="caution">
    <text evidence="3">The sequence shown here is derived from an EMBL/GenBank/DDBJ whole genome shotgun (WGS) entry which is preliminary data.</text>
</comment>
<accession>A0AA88WT18</accession>
<dbReference type="SUPFAM" id="SSF51905">
    <property type="entry name" value="FAD/NAD(P)-binding domain"/>
    <property type="match status" value="1"/>
</dbReference>
<evidence type="ECO:0000313" key="4">
    <source>
        <dbReference type="Proteomes" id="UP001188597"/>
    </source>
</evidence>
<evidence type="ECO:0000313" key="3">
    <source>
        <dbReference type="EMBL" id="KAK3033461.1"/>
    </source>
</evidence>
<dbReference type="Gene3D" id="3.90.660.20">
    <property type="entry name" value="Protoporphyrinogen oxidase, mitochondrial, domain 2"/>
    <property type="match status" value="1"/>
</dbReference>
<dbReference type="PANTHER" id="PTHR42923">
    <property type="entry name" value="PROTOPORPHYRINOGEN OXIDASE"/>
    <property type="match status" value="1"/>
</dbReference>
<dbReference type="InterPro" id="IPR002937">
    <property type="entry name" value="Amino_oxidase"/>
</dbReference>
<sequence length="333" mass="36697">MAAATGEDKKSPVKRVAVVGAGVSGLAAAYKLKLHGLNVTIFEAEGRAGGKLRTVSQNGLIWDEGANTMTETEVEVSSLLDKLGFRAFEESNNFQLPRTSAILQEMGNLYGFGQFFVSLVVIFFYPCTTVQYKILCFNISLGIASESQIPSDPIALIRSNFLSAQSKVVDYLIDPFVAGSSAGDPESLSVTYMPLSVIVTTFKKENVKRPLEGFGVLIPSKERQNGLKTLGTLFSSMMFPDRAPSDLHLYTTFVGGSQNKELVKVSSLLYWSKAFSLYGHNYDSVLEAIEKLEKDLPGFYYAGSKCVPQNLVSRRELLRYAEFLVYQENRIHA</sequence>
<dbReference type="PANTHER" id="PTHR42923:SF44">
    <property type="entry name" value="PROTOPORPHYRINOGEN OXIDASE 2, CHLOROPLASTIC_MITOCHONDRIAL"/>
    <property type="match status" value="1"/>
</dbReference>
<proteinExistence type="predicted"/>